<dbReference type="GO" id="GO:0071036">
    <property type="term" value="P:nuclear polyadenylation-dependent snoRNA catabolic process"/>
    <property type="evidence" value="ECO:0007669"/>
    <property type="project" value="TreeGrafter"/>
</dbReference>
<dbReference type="GO" id="GO:0071039">
    <property type="term" value="P:nuclear polyadenylation-dependent CUT catabolic process"/>
    <property type="evidence" value="ECO:0007669"/>
    <property type="project" value="TreeGrafter"/>
</dbReference>
<protein>
    <submittedName>
        <fullName evidence="11">Exosome nuclease subunit</fullName>
    </submittedName>
</protein>
<dbReference type="GO" id="GO:0000166">
    <property type="term" value="F:nucleotide binding"/>
    <property type="evidence" value="ECO:0007669"/>
    <property type="project" value="InterPro"/>
</dbReference>
<dbReference type="Pfam" id="PF00570">
    <property type="entry name" value="HRDC"/>
    <property type="match status" value="1"/>
</dbReference>
<dbReference type="SUPFAM" id="SSF53098">
    <property type="entry name" value="Ribonuclease H-like"/>
    <property type="match status" value="1"/>
</dbReference>
<accession>A0A9W8G831</accession>
<evidence type="ECO:0000256" key="7">
    <source>
        <dbReference type="ARBA" id="ARBA00023242"/>
    </source>
</evidence>
<dbReference type="InterPro" id="IPR045092">
    <property type="entry name" value="Rrp6-like"/>
</dbReference>
<dbReference type="FunFam" id="1.10.150.80:FF:000001">
    <property type="entry name" value="Putative exosome component 10"/>
    <property type="match status" value="1"/>
</dbReference>
<evidence type="ECO:0000256" key="9">
    <source>
        <dbReference type="SAM" id="MobiDB-lite"/>
    </source>
</evidence>
<proteinExistence type="inferred from homology"/>
<dbReference type="InterPro" id="IPR012588">
    <property type="entry name" value="Exosome-assoc_fac_Rrp6_N"/>
</dbReference>
<sequence>MQSDFVASFDSSLAAAYSALMKATKTASKLPVDINFHRALDEQIDQKLTAVSHTVLNTANQLWRNPHQTEIESVDDIALKKGDAWEAAPGFLGVVDAVDTILEKIDVGLDEVLKRPAHHLRASAHESTVAVGGRSTGLLIVHKNTPRPQLSFKDVVDNSASTPFVWKIRRKPHAKVPLDHGLPSPEVAESPLGHHLHSLGISRPGSPGADTPEHIVDLSGDEAGSLARLPHPYEFEIKTIEHPERLFDQAEQKEPGDWAATPFEFVDTSEQLQRMMEHLTGASEIAIDLEHHSYRTYQGFTCLIQISTRSNDYVVDSLALRGELECLNEVTADPAKVKVFHGADSDIPWLQRDFGVYIVGLFDTFQASKVLNMPHHSLAYLLKTYCGYAADKKYQLADWRIRPLPEEMLTYARADTHFLLYIFDRMRNELLVRGRELVGIDVGNPTSAHFGRLWGMDIVESAIQPMELVLQRSARTSLRKYVKDGYDVETGLGTGGWAVLLKKWRHPFTPIQLAVYRALHRWRDMCARDEDESTRYVLPNHMLFAVAARIPEDVPTLLATCQPTPPLVRLYASDIVMMINQERKAAENKLENVEVQKETVMPKPVHTRFDDEELMDVDSQVPSDVLSSELLDSVSDMIAPSSTLFGPSLTFAEERNVVKGSPEAQMARDKARDIRSNLVLTVAIPKSLQTAQEEEGAEFTPAKRKAAESKDEPQKKAIVISETYSRPTDHSRRVDTLDLSRIALGDIDDSNPELAKKPSKKKKPRKEHGSVVPGEVKAFDYDVDGTDAIGETKLGGQDRRRKKRQRDGKFDPYSTIVASRELATTPRKSRTNAPSGNRSMTFKK</sequence>
<dbReference type="InterPro" id="IPR036397">
    <property type="entry name" value="RNaseH_sf"/>
</dbReference>
<dbReference type="GO" id="GO:0071037">
    <property type="term" value="P:nuclear polyadenylation-dependent snRNA catabolic process"/>
    <property type="evidence" value="ECO:0007669"/>
    <property type="project" value="TreeGrafter"/>
</dbReference>
<dbReference type="CDD" id="cd06147">
    <property type="entry name" value="Rrp6p_like_exo"/>
    <property type="match status" value="1"/>
</dbReference>
<evidence type="ECO:0000256" key="5">
    <source>
        <dbReference type="ARBA" id="ARBA00022835"/>
    </source>
</evidence>
<dbReference type="GO" id="GO:0003727">
    <property type="term" value="F:single-stranded RNA binding"/>
    <property type="evidence" value="ECO:0007669"/>
    <property type="project" value="TreeGrafter"/>
</dbReference>
<dbReference type="Gene3D" id="3.30.420.10">
    <property type="entry name" value="Ribonuclease H-like superfamily/Ribonuclease H"/>
    <property type="match status" value="1"/>
</dbReference>
<evidence type="ECO:0000313" key="11">
    <source>
        <dbReference type="EMBL" id="KAJ2677780.1"/>
    </source>
</evidence>
<dbReference type="GO" id="GO:0071044">
    <property type="term" value="P:histone mRNA catabolic process"/>
    <property type="evidence" value="ECO:0007669"/>
    <property type="project" value="TreeGrafter"/>
</dbReference>
<dbReference type="GO" id="GO:0071051">
    <property type="term" value="P:poly(A)-dependent snoRNA 3'-end processing"/>
    <property type="evidence" value="ECO:0007669"/>
    <property type="project" value="TreeGrafter"/>
</dbReference>
<keyword evidence="7" id="KW-0539">Nucleus</keyword>
<gene>
    <name evidence="11" type="primary">RRP6</name>
    <name evidence="11" type="ORF">GGI25_002878</name>
</gene>
<dbReference type="AlphaFoldDB" id="A0A9W8G831"/>
<dbReference type="PANTHER" id="PTHR12124">
    <property type="entry name" value="POLYMYOSITIS/SCLERODERMA AUTOANTIGEN-RELATED"/>
    <property type="match status" value="1"/>
</dbReference>
<dbReference type="InterPro" id="IPR012337">
    <property type="entry name" value="RNaseH-like_sf"/>
</dbReference>
<dbReference type="GO" id="GO:0000175">
    <property type="term" value="F:3'-5'-RNA exonuclease activity"/>
    <property type="evidence" value="ECO:0007669"/>
    <property type="project" value="InterPro"/>
</dbReference>
<evidence type="ECO:0000313" key="12">
    <source>
        <dbReference type="Proteomes" id="UP001151518"/>
    </source>
</evidence>
<dbReference type="InterPro" id="IPR002562">
    <property type="entry name" value="3'-5'_exonuclease_dom"/>
</dbReference>
<dbReference type="GO" id="GO:0000176">
    <property type="term" value="C:nuclear exosome (RNase complex)"/>
    <property type="evidence" value="ECO:0007669"/>
    <property type="project" value="InterPro"/>
</dbReference>
<keyword evidence="6" id="KW-0269">Exonuclease</keyword>
<feature type="compositionally biased region" description="Basic and acidic residues" evidence="9">
    <location>
        <begin position="705"/>
        <end position="714"/>
    </location>
</feature>
<keyword evidence="2" id="KW-0698">rRNA processing</keyword>
<dbReference type="EMBL" id="JANBTW010000028">
    <property type="protein sequence ID" value="KAJ2677780.1"/>
    <property type="molecule type" value="Genomic_DNA"/>
</dbReference>
<dbReference type="InterPro" id="IPR002121">
    <property type="entry name" value="HRDC_dom"/>
</dbReference>
<keyword evidence="5" id="KW-0271">Exosome</keyword>
<evidence type="ECO:0000256" key="2">
    <source>
        <dbReference type="ARBA" id="ARBA00022552"/>
    </source>
</evidence>
<name>A0A9W8G831_9FUNG</name>
<evidence type="ECO:0000256" key="1">
    <source>
        <dbReference type="ARBA" id="ARBA00004123"/>
    </source>
</evidence>
<organism evidence="11 12">
    <name type="scientific">Coemansia spiralis</name>
    <dbReference type="NCBI Taxonomy" id="417178"/>
    <lineage>
        <taxon>Eukaryota</taxon>
        <taxon>Fungi</taxon>
        <taxon>Fungi incertae sedis</taxon>
        <taxon>Zoopagomycota</taxon>
        <taxon>Kickxellomycotina</taxon>
        <taxon>Kickxellomycetes</taxon>
        <taxon>Kickxellales</taxon>
        <taxon>Kickxellaceae</taxon>
        <taxon>Coemansia</taxon>
    </lineage>
</organism>
<comment type="subcellular location">
    <subcellularLocation>
        <location evidence="1">Nucleus</location>
    </subcellularLocation>
</comment>
<dbReference type="InterPro" id="IPR049559">
    <property type="entry name" value="Rrp6p-like_exo"/>
</dbReference>
<dbReference type="OrthoDB" id="2250022at2759"/>
<comment type="similarity">
    <text evidence="8">Belongs to the exosome component 10/RRP6 family.</text>
</comment>
<dbReference type="GO" id="GO:0071038">
    <property type="term" value="P:TRAMP-dependent tRNA surveillance pathway"/>
    <property type="evidence" value="ECO:0007669"/>
    <property type="project" value="TreeGrafter"/>
</dbReference>
<evidence type="ECO:0000256" key="8">
    <source>
        <dbReference type="ARBA" id="ARBA00043957"/>
    </source>
</evidence>
<dbReference type="GO" id="GO:0000467">
    <property type="term" value="P:exonucleolytic trimming to generate mature 3'-end of 5.8S rRNA from tricistronic rRNA transcript (SSU-rRNA, 5.8S rRNA, LSU-rRNA)"/>
    <property type="evidence" value="ECO:0007669"/>
    <property type="project" value="InterPro"/>
</dbReference>
<feature type="region of interest" description="Disordered" evidence="9">
    <location>
        <begin position="748"/>
        <end position="844"/>
    </location>
</feature>
<feature type="compositionally biased region" description="Polar residues" evidence="9">
    <location>
        <begin position="831"/>
        <end position="844"/>
    </location>
</feature>
<feature type="compositionally biased region" description="Basic residues" evidence="9">
    <location>
        <begin position="757"/>
        <end position="766"/>
    </location>
</feature>
<evidence type="ECO:0000256" key="6">
    <source>
        <dbReference type="ARBA" id="ARBA00022839"/>
    </source>
</evidence>
<dbReference type="Pfam" id="PF01612">
    <property type="entry name" value="DNA_pol_A_exo1"/>
    <property type="match status" value="1"/>
</dbReference>
<feature type="region of interest" description="Disordered" evidence="9">
    <location>
        <begin position="691"/>
        <end position="714"/>
    </location>
</feature>
<keyword evidence="4" id="KW-0378">Hydrolase</keyword>
<dbReference type="PANTHER" id="PTHR12124:SF47">
    <property type="entry name" value="EXOSOME COMPONENT 10"/>
    <property type="match status" value="1"/>
</dbReference>
<evidence type="ECO:0000256" key="4">
    <source>
        <dbReference type="ARBA" id="ARBA00022801"/>
    </source>
</evidence>
<dbReference type="GO" id="GO:0005730">
    <property type="term" value="C:nucleolus"/>
    <property type="evidence" value="ECO:0007669"/>
    <property type="project" value="TreeGrafter"/>
</dbReference>
<dbReference type="Gene3D" id="1.10.150.80">
    <property type="entry name" value="HRDC domain"/>
    <property type="match status" value="1"/>
</dbReference>
<dbReference type="SMART" id="SM00474">
    <property type="entry name" value="35EXOc"/>
    <property type="match status" value="1"/>
</dbReference>
<dbReference type="PROSITE" id="PS50967">
    <property type="entry name" value="HRDC"/>
    <property type="match status" value="1"/>
</dbReference>
<dbReference type="InterPro" id="IPR010997">
    <property type="entry name" value="HRDC-like_sf"/>
</dbReference>
<dbReference type="SMART" id="SM00341">
    <property type="entry name" value="HRDC"/>
    <property type="match status" value="1"/>
</dbReference>
<dbReference type="Pfam" id="PF08066">
    <property type="entry name" value="PMC2NT"/>
    <property type="match status" value="1"/>
</dbReference>
<feature type="domain" description="HRDC" evidence="10">
    <location>
        <begin position="509"/>
        <end position="589"/>
    </location>
</feature>
<dbReference type="SUPFAM" id="SSF47819">
    <property type="entry name" value="HRDC-like"/>
    <property type="match status" value="1"/>
</dbReference>
<evidence type="ECO:0000259" key="10">
    <source>
        <dbReference type="PROSITE" id="PS50967"/>
    </source>
</evidence>
<dbReference type="InterPro" id="IPR044876">
    <property type="entry name" value="HRDC_dom_sf"/>
</dbReference>
<evidence type="ECO:0000256" key="3">
    <source>
        <dbReference type="ARBA" id="ARBA00022722"/>
    </source>
</evidence>
<dbReference type="GO" id="GO:0071035">
    <property type="term" value="P:nuclear polyadenylation-dependent rRNA catabolic process"/>
    <property type="evidence" value="ECO:0007669"/>
    <property type="project" value="TreeGrafter"/>
</dbReference>
<dbReference type="Proteomes" id="UP001151518">
    <property type="component" value="Unassembled WGS sequence"/>
</dbReference>
<keyword evidence="3" id="KW-0540">Nuclease</keyword>
<comment type="caution">
    <text evidence="11">The sequence shown here is derived from an EMBL/GenBank/DDBJ whole genome shotgun (WGS) entry which is preliminary data.</text>
</comment>
<reference evidence="11" key="1">
    <citation type="submission" date="2022-07" db="EMBL/GenBank/DDBJ databases">
        <title>Phylogenomic reconstructions and comparative analyses of Kickxellomycotina fungi.</title>
        <authorList>
            <person name="Reynolds N.K."/>
            <person name="Stajich J.E."/>
            <person name="Barry K."/>
            <person name="Grigoriev I.V."/>
            <person name="Crous P."/>
            <person name="Smith M.E."/>
        </authorList>
    </citation>
    <scope>NUCLEOTIDE SEQUENCE</scope>
    <source>
        <strain evidence="11">NRRL 3115</strain>
    </source>
</reference>
<dbReference type="GO" id="GO:0071040">
    <property type="term" value="P:nuclear polyadenylation-dependent antisense transcript catabolic process"/>
    <property type="evidence" value="ECO:0007669"/>
    <property type="project" value="TreeGrafter"/>
</dbReference>